<feature type="compositionally biased region" description="Basic residues" evidence="2">
    <location>
        <begin position="55"/>
        <end position="64"/>
    </location>
</feature>
<feature type="compositionally biased region" description="Polar residues" evidence="2">
    <location>
        <begin position="21"/>
        <end position="38"/>
    </location>
</feature>
<organism evidence="3 4">
    <name type="scientific">Brachionus plicatilis</name>
    <name type="common">Marine rotifer</name>
    <name type="synonym">Brachionus muelleri</name>
    <dbReference type="NCBI Taxonomy" id="10195"/>
    <lineage>
        <taxon>Eukaryota</taxon>
        <taxon>Metazoa</taxon>
        <taxon>Spiralia</taxon>
        <taxon>Gnathifera</taxon>
        <taxon>Rotifera</taxon>
        <taxon>Eurotatoria</taxon>
        <taxon>Monogononta</taxon>
        <taxon>Pseudotrocha</taxon>
        <taxon>Ploima</taxon>
        <taxon>Brachionidae</taxon>
        <taxon>Brachionus</taxon>
    </lineage>
</organism>
<comment type="caution">
    <text evidence="3">The sequence shown here is derived from an EMBL/GenBank/DDBJ whole genome shotgun (WGS) entry which is preliminary data.</text>
</comment>
<protein>
    <submittedName>
        <fullName evidence="3">Uncharacterized protein</fullName>
    </submittedName>
</protein>
<proteinExistence type="predicted"/>
<gene>
    <name evidence="3" type="ORF">BpHYR1_024746</name>
</gene>
<evidence type="ECO:0000256" key="1">
    <source>
        <dbReference type="SAM" id="Coils"/>
    </source>
</evidence>
<dbReference type="EMBL" id="REGN01005116">
    <property type="protein sequence ID" value="RNA14754.1"/>
    <property type="molecule type" value="Genomic_DNA"/>
</dbReference>
<feature type="compositionally biased region" description="Polar residues" evidence="2">
    <location>
        <begin position="65"/>
        <end position="76"/>
    </location>
</feature>
<evidence type="ECO:0000313" key="3">
    <source>
        <dbReference type="EMBL" id="RNA14754.1"/>
    </source>
</evidence>
<feature type="coiled-coil region" evidence="1">
    <location>
        <begin position="127"/>
        <end position="154"/>
    </location>
</feature>
<keyword evidence="1" id="KW-0175">Coiled coil</keyword>
<evidence type="ECO:0000256" key="2">
    <source>
        <dbReference type="SAM" id="MobiDB-lite"/>
    </source>
</evidence>
<dbReference type="Proteomes" id="UP000276133">
    <property type="component" value="Unassembled WGS sequence"/>
</dbReference>
<evidence type="ECO:0000313" key="4">
    <source>
        <dbReference type="Proteomes" id="UP000276133"/>
    </source>
</evidence>
<name>A0A3M7QUH0_BRAPC</name>
<feature type="region of interest" description="Disordered" evidence="2">
    <location>
        <begin position="1"/>
        <end position="76"/>
    </location>
</feature>
<dbReference type="AlphaFoldDB" id="A0A3M7QUH0"/>
<keyword evidence="4" id="KW-1185">Reference proteome</keyword>
<accession>A0A3M7QUH0</accession>
<sequence length="218" mass="25144">MDKLSMSLDDIIKRNRGNKGPRTQNRNGPNRKINQGRGQNRPPKNKFGLLNQSRRIGKNNRMKRNNSSFVQRNRPNPNKLAKLKSRLSLNKPVGLKGFKRTRPNLMPKRQSNFVPKKRLHQPQRVNNNKANSAMKAAKKNLDKAKRLLANRISKVKQIAANLNKKQRGPQRPNPKIKRLNNNRTKLAGVGAFNRPKNLRSQVSRGRNVNRTSNRKVFY</sequence>
<reference evidence="3 4" key="1">
    <citation type="journal article" date="2018" name="Sci. Rep.">
        <title>Genomic signatures of local adaptation to the degree of environmental predictability in rotifers.</title>
        <authorList>
            <person name="Franch-Gras L."/>
            <person name="Hahn C."/>
            <person name="Garcia-Roger E.M."/>
            <person name="Carmona M.J."/>
            <person name="Serra M."/>
            <person name="Gomez A."/>
        </authorList>
    </citation>
    <scope>NUCLEOTIDE SEQUENCE [LARGE SCALE GENOMIC DNA]</scope>
    <source>
        <strain evidence="3">HYR1</strain>
    </source>
</reference>